<dbReference type="InterPro" id="IPR056863">
    <property type="entry name" value="LMN_ATRN_NET-like_EGF"/>
</dbReference>
<dbReference type="PANTHER" id="PTHR10574">
    <property type="entry name" value="NETRIN/LAMININ-RELATED"/>
    <property type="match status" value="1"/>
</dbReference>
<accession>A0A8S4F0F2</accession>
<keyword evidence="3" id="KW-0272">Extracellular matrix</keyword>
<feature type="disulfide bond" evidence="10">
    <location>
        <begin position="79"/>
        <end position="88"/>
    </location>
</feature>
<keyword evidence="4" id="KW-0732">Signal</keyword>
<dbReference type="Proteomes" id="UP000653454">
    <property type="component" value="Unassembled WGS sequence"/>
</dbReference>
<feature type="domain" description="Laminin EGF-like" evidence="11">
    <location>
        <begin position="61"/>
        <end position="106"/>
    </location>
</feature>
<dbReference type="Gene3D" id="2.170.300.10">
    <property type="entry name" value="Tie2 ligand-binding domain superfamily"/>
    <property type="match status" value="1"/>
</dbReference>
<keyword evidence="8" id="KW-0325">Glycoprotein</keyword>
<comment type="caution">
    <text evidence="10">Lacks conserved residue(s) required for the propagation of feature annotation.</text>
</comment>
<evidence type="ECO:0000256" key="10">
    <source>
        <dbReference type="PROSITE-ProRule" id="PRU00460"/>
    </source>
</evidence>
<dbReference type="FunFam" id="2.10.25.10:FF:000033">
    <property type="entry name" value="Laminin subunit alpha 2"/>
    <property type="match status" value="1"/>
</dbReference>
<protein>
    <submittedName>
        <fullName evidence="12">(diamondback moth) hypothetical protein</fullName>
    </submittedName>
</protein>
<evidence type="ECO:0000256" key="6">
    <source>
        <dbReference type="ARBA" id="ARBA00022869"/>
    </source>
</evidence>
<evidence type="ECO:0000256" key="2">
    <source>
        <dbReference type="ARBA" id="ARBA00022525"/>
    </source>
</evidence>
<comment type="subcellular location">
    <subcellularLocation>
        <location evidence="1">Secreted</location>
        <location evidence="1">Extracellular space</location>
        <location evidence="1">Extracellular matrix</location>
        <location evidence="1">Basement membrane</location>
    </subcellularLocation>
</comment>
<dbReference type="PROSITE" id="PS50027">
    <property type="entry name" value="EGF_LAM_2"/>
    <property type="match status" value="2"/>
</dbReference>
<comment type="caution">
    <text evidence="12">The sequence shown here is derived from an EMBL/GenBank/DDBJ whole genome shotgun (WGS) entry which is preliminary data.</text>
</comment>
<dbReference type="SMART" id="SM00180">
    <property type="entry name" value="EGF_Lam"/>
    <property type="match status" value="5"/>
</dbReference>
<gene>
    <name evidence="12" type="ORF">PLXY2_LOCUS7488</name>
</gene>
<dbReference type="FunFam" id="2.10.25.10:FF:000188">
    <property type="entry name" value="Laminin subunit gamma 2"/>
    <property type="match status" value="1"/>
</dbReference>
<dbReference type="Pfam" id="PF24973">
    <property type="entry name" value="EGF_LMN_ATRN"/>
    <property type="match status" value="1"/>
</dbReference>
<evidence type="ECO:0000256" key="4">
    <source>
        <dbReference type="ARBA" id="ARBA00022729"/>
    </source>
</evidence>
<dbReference type="Pfam" id="PF00053">
    <property type="entry name" value="EGF_laminin"/>
    <property type="match status" value="5"/>
</dbReference>
<dbReference type="EMBL" id="CAJHNJ030000025">
    <property type="protein sequence ID" value="CAG9121783.1"/>
    <property type="molecule type" value="Genomic_DNA"/>
</dbReference>
<dbReference type="AlphaFoldDB" id="A0A8S4F0F2"/>
<keyword evidence="5" id="KW-0677">Repeat</keyword>
<evidence type="ECO:0000256" key="5">
    <source>
        <dbReference type="ARBA" id="ARBA00022737"/>
    </source>
</evidence>
<keyword evidence="7 10" id="KW-1015">Disulfide bond</keyword>
<keyword evidence="9 10" id="KW-0424">Laminin EGF-like domain</keyword>
<organism evidence="12 13">
    <name type="scientific">Plutella xylostella</name>
    <name type="common">Diamondback moth</name>
    <name type="synonym">Plutella maculipennis</name>
    <dbReference type="NCBI Taxonomy" id="51655"/>
    <lineage>
        <taxon>Eukaryota</taxon>
        <taxon>Metazoa</taxon>
        <taxon>Ecdysozoa</taxon>
        <taxon>Arthropoda</taxon>
        <taxon>Hexapoda</taxon>
        <taxon>Insecta</taxon>
        <taxon>Pterygota</taxon>
        <taxon>Neoptera</taxon>
        <taxon>Endopterygota</taxon>
        <taxon>Lepidoptera</taxon>
        <taxon>Glossata</taxon>
        <taxon>Ditrysia</taxon>
        <taxon>Yponomeutoidea</taxon>
        <taxon>Plutellidae</taxon>
        <taxon>Plutella</taxon>
    </lineage>
</organism>
<dbReference type="Gene3D" id="2.10.25.10">
    <property type="entry name" value="Laminin"/>
    <property type="match status" value="2"/>
</dbReference>
<keyword evidence="13" id="KW-1185">Reference proteome</keyword>
<name>A0A8S4F0F2_PLUXY</name>
<sequence>MRSRCVYAVGVATQVRLNTAAVTPSPPYSREICTCRPGYSGSHCTDCAWGYARVANVCLPCACSGHATCETVDGECGPCQHNTTGPHCERCLPGHYGNPLKGGCKPCACPLYEASNNFSPLCALASPDDDDDFVCTQCPDGYTGDRCEMCDAGYWGSPLTPGSSCQPCACSGAACHPASGACVQCGPHARGAACDQCQMSPGVQCGPHARGAACDQCQMSPGVQCGPHARGAACDQCQEGYYNDTSSPACVPCACGPGSLHALCDERGACACAQGWAGRACDECAEGYGGDYYNDSSPACVPCACGPGSLHALCDERGACACA</sequence>
<evidence type="ECO:0000256" key="1">
    <source>
        <dbReference type="ARBA" id="ARBA00004302"/>
    </source>
</evidence>
<evidence type="ECO:0000256" key="7">
    <source>
        <dbReference type="ARBA" id="ARBA00023157"/>
    </source>
</evidence>
<evidence type="ECO:0000256" key="3">
    <source>
        <dbReference type="ARBA" id="ARBA00022530"/>
    </source>
</evidence>
<dbReference type="GO" id="GO:0048731">
    <property type="term" value="P:system development"/>
    <property type="evidence" value="ECO:0007669"/>
    <property type="project" value="UniProtKB-ARBA"/>
</dbReference>
<dbReference type="PROSITE" id="PS01248">
    <property type="entry name" value="EGF_LAM_1"/>
    <property type="match status" value="2"/>
</dbReference>
<dbReference type="GO" id="GO:0009888">
    <property type="term" value="P:tissue development"/>
    <property type="evidence" value="ECO:0007669"/>
    <property type="project" value="TreeGrafter"/>
</dbReference>
<dbReference type="GO" id="GO:0005604">
    <property type="term" value="C:basement membrane"/>
    <property type="evidence" value="ECO:0007669"/>
    <property type="project" value="UniProtKB-SubCell"/>
</dbReference>
<evidence type="ECO:0000256" key="9">
    <source>
        <dbReference type="ARBA" id="ARBA00023292"/>
    </source>
</evidence>
<dbReference type="GO" id="GO:0009887">
    <property type="term" value="P:animal organ morphogenesis"/>
    <property type="evidence" value="ECO:0007669"/>
    <property type="project" value="TreeGrafter"/>
</dbReference>
<proteinExistence type="predicted"/>
<evidence type="ECO:0000313" key="12">
    <source>
        <dbReference type="EMBL" id="CAG9121783.1"/>
    </source>
</evidence>
<dbReference type="InterPro" id="IPR002049">
    <property type="entry name" value="LE_dom"/>
</dbReference>
<reference evidence="12" key="1">
    <citation type="submission" date="2020-11" db="EMBL/GenBank/DDBJ databases">
        <authorList>
            <person name="Whiteford S."/>
        </authorList>
    </citation>
    <scope>NUCLEOTIDE SEQUENCE</scope>
</reference>
<evidence type="ECO:0000313" key="13">
    <source>
        <dbReference type="Proteomes" id="UP000653454"/>
    </source>
</evidence>
<feature type="domain" description="Laminin EGF-like" evidence="11">
    <location>
        <begin position="253"/>
        <end position="302"/>
    </location>
</feature>
<keyword evidence="6" id="KW-0084">Basement membrane</keyword>
<dbReference type="PANTHER" id="PTHR10574:SF444">
    <property type="entry name" value="BASEMENT MEMBRANE-SPECIFIC HEPARAN SULFATE PROTEOGLYCAN CORE PROTEIN"/>
    <property type="match status" value="1"/>
</dbReference>
<evidence type="ECO:0000259" key="11">
    <source>
        <dbReference type="PROSITE" id="PS50027"/>
    </source>
</evidence>
<feature type="disulfide bond" evidence="10">
    <location>
        <begin position="272"/>
        <end position="281"/>
    </location>
</feature>
<keyword evidence="2" id="KW-0964">Secreted</keyword>
<dbReference type="InterPro" id="IPR050440">
    <property type="entry name" value="Laminin/Netrin_ECM"/>
</dbReference>
<evidence type="ECO:0000256" key="8">
    <source>
        <dbReference type="ARBA" id="ARBA00023180"/>
    </source>
</evidence>
<dbReference type="SUPFAM" id="SSF57196">
    <property type="entry name" value="EGF/Laminin"/>
    <property type="match status" value="2"/>
</dbReference>
<dbReference type="CDD" id="cd00055">
    <property type="entry name" value="EGF_Lam"/>
    <property type="match status" value="1"/>
</dbReference>